<keyword evidence="1" id="KW-0812">Transmembrane</keyword>
<gene>
    <name evidence="2" type="ORF">SAMN04489708_1493</name>
</gene>
<organism evidence="2 3">
    <name type="scientific">Paracidovorax cattleyae</name>
    <dbReference type="NCBI Taxonomy" id="80868"/>
    <lineage>
        <taxon>Bacteria</taxon>
        <taxon>Pseudomonadati</taxon>
        <taxon>Pseudomonadota</taxon>
        <taxon>Betaproteobacteria</taxon>
        <taxon>Burkholderiales</taxon>
        <taxon>Comamonadaceae</taxon>
        <taxon>Paracidovorax</taxon>
    </lineage>
</organism>
<keyword evidence="3" id="KW-1185">Reference proteome</keyword>
<feature type="transmembrane region" description="Helical" evidence="1">
    <location>
        <begin position="74"/>
        <end position="94"/>
    </location>
</feature>
<evidence type="ECO:0000256" key="1">
    <source>
        <dbReference type="SAM" id="Phobius"/>
    </source>
</evidence>
<dbReference type="PROSITE" id="PS51257">
    <property type="entry name" value="PROKAR_LIPOPROTEIN"/>
    <property type="match status" value="1"/>
</dbReference>
<name>A0A1H0WR29_9BURK</name>
<sequence length="189" mass="20119">MMRRPFSLLALICAALMSCLVGGFFFIRTFQAGDCDGGCNLYTLASIVSAAFAAFLSAGYVLMKRREAKGESPYPALIALSAAVLAVPGLMLAVKGMLPAGPLKTNQDDSYMLVAKRDVPGIGIATGDRCIFSRIDCSATPARIDAVCTRGAITLEESQWSAFARQPREDFGIPPDGAVQAFPRSCPKR</sequence>
<feature type="transmembrane region" description="Helical" evidence="1">
    <location>
        <begin position="42"/>
        <end position="62"/>
    </location>
</feature>
<dbReference type="RefSeq" id="WP_092840037.1">
    <property type="nucleotide sequence ID" value="NZ_CP028290.1"/>
</dbReference>
<accession>A0A1H0WR29</accession>
<proteinExistence type="predicted"/>
<dbReference type="EMBL" id="FNJL01000049">
    <property type="protein sequence ID" value="SDP93150.1"/>
    <property type="molecule type" value="Genomic_DNA"/>
</dbReference>
<evidence type="ECO:0000313" key="2">
    <source>
        <dbReference type="EMBL" id="SDP93150.1"/>
    </source>
</evidence>
<keyword evidence="1" id="KW-0472">Membrane</keyword>
<reference evidence="3" key="1">
    <citation type="submission" date="2016-10" db="EMBL/GenBank/DDBJ databases">
        <authorList>
            <person name="Varghese N."/>
            <person name="Submissions S."/>
        </authorList>
    </citation>
    <scope>NUCLEOTIDE SEQUENCE [LARGE SCALE GENOMIC DNA]</scope>
    <source>
        <strain evidence="3">DSM 17101</strain>
    </source>
</reference>
<dbReference type="AlphaFoldDB" id="A0A1H0WR29"/>
<protein>
    <submittedName>
        <fullName evidence="2">Uncharacterized protein</fullName>
    </submittedName>
</protein>
<evidence type="ECO:0000313" key="3">
    <source>
        <dbReference type="Proteomes" id="UP000199317"/>
    </source>
</evidence>
<dbReference type="OrthoDB" id="9921016at2"/>
<dbReference type="Proteomes" id="UP000199317">
    <property type="component" value="Unassembled WGS sequence"/>
</dbReference>
<keyword evidence="1" id="KW-1133">Transmembrane helix</keyword>